<dbReference type="GO" id="GO:0005634">
    <property type="term" value="C:nucleus"/>
    <property type="evidence" value="ECO:0007669"/>
    <property type="project" value="UniProtKB-SubCell"/>
</dbReference>
<dbReference type="GO" id="GO:0006513">
    <property type="term" value="P:protein monoubiquitination"/>
    <property type="evidence" value="ECO:0007669"/>
    <property type="project" value="InterPro"/>
</dbReference>
<reference evidence="21" key="1">
    <citation type="submission" date="2020-10" db="EMBL/GenBank/DDBJ databases">
        <authorList>
            <person name="Muller C M."/>
        </authorList>
    </citation>
    <scope>NUCLEOTIDE SEQUENCE</scope>
    <source>
        <strain evidence="21">THUN-12</strain>
    </source>
</reference>
<gene>
    <name evidence="21" type="ORF">BGTH12_LOCUS408</name>
</gene>
<evidence type="ECO:0000256" key="16">
    <source>
        <dbReference type="PROSITE-ProRule" id="PRU00175"/>
    </source>
</evidence>
<dbReference type="PROSITE" id="PS50089">
    <property type="entry name" value="ZF_RING_2"/>
    <property type="match status" value="1"/>
</dbReference>
<dbReference type="GO" id="GO:0097505">
    <property type="term" value="C:Rad6-Rad18 complex"/>
    <property type="evidence" value="ECO:0007669"/>
    <property type="project" value="TreeGrafter"/>
</dbReference>
<keyword evidence="15 17" id="KW-0539">Nucleus</keyword>
<comment type="catalytic activity">
    <reaction evidence="1 17">
        <text>S-ubiquitinyl-[E2 ubiquitin-conjugating enzyme]-L-cysteine + [acceptor protein]-L-lysine = [E2 ubiquitin-conjugating enzyme]-L-cysteine + N(6)-ubiquitinyl-[acceptor protein]-L-lysine.</text>
        <dbReference type="EC" id="2.3.2.27"/>
    </reaction>
</comment>
<dbReference type="AlphaFoldDB" id="A0A9W4D0H4"/>
<keyword evidence="12 17" id="KW-0862">Zinc</keyword>
<organism evidence="21 22">
    <name type="scientific">Blumeria graminis f. sp. triticale</name>
    <dbReference type="NCBI Taxonomy" id="1689686"/>
    <lineage>
        <taxon>Eukaryota</taxon>
        <taxon>Fungi</taxon>
        <taxon>Dikarya</taxon>
        <taxon>Ascomycota</taxon>
        <taxon>Pezizomycotina</taxon>
        <taxon>Leotiomycetes</taxon>
        <taxon>Erysiphales</taxon>
        <taxon>Erysiphaceae</taxon>
        <taxon>Blumeria</taxon>
    </lineage>
</organism>
<dbReference type="GO" id="GO:0061630">
    <property type="term" value="F:ubiquitin protein ligase activity"/>
    <property type="evidence" value="ECO:0007669"/>
    <property type="project" value="UniProtKB-UniRule"/>
</dbReference>
<evidence type="ECO:0000313" key="22">
    <source>
        <dbReference type="Proteomes" id="UP000683417"/>
    </source>
</evidence>
<dbReference type="InterPro" id="IPR004580">
    <property type="entry name" value="Rad18_fungi"/>
</dbReference>
<evidence type="ECO:0000256" key="10">
    <source>
        <dbReference type="ARBA" id="ARBA00022771"/>
    </source>
</evidence>
<dbReference type="InterPro" id="IPR017907">
    <property type="entry name" value="Znf_RING_CS"/>
</dbReference>
<evidence type="ECO:0000256" key="14">
    <source>
        <dbReference type="ARBA" id="ARBA00023204"/>
    </source>
</evidence>
<dbReference type="Pfam" id="PF13923">
    <property type="entry name" value="zf-C3HC4_2"/>
    <property type="match status" value="1"/>
</dbReference>
<dbReference type="Proteomes" id="UP000683417">
    <property type="component" value="Unassembled WGS sequence"/>
</dbReference>
<sequence>MTDNFHEADSTDWLGTKLQKLFHVDSALRCQVCKDFYSTPMITSCSHTFCSLCIRRCLSNDGRCPACRAEEQELKLRNNSAVEELVEAFKNAREDVMNFARTPKYPSESKFSPKRKSDETETEENSSTRKRTKRSGQYTSEYFVSVESDKDDGTYIPEDGFVQCPICNLRMSEKKMNAHLDRNCQEFPNTPSKSETGSRKLNGILQKVDENTMKRPIRLPKINFSMFKDAQLKRKLGEHGLSQGGSRQAMQKRYTEWVTLWNSNCDATKPRPTRELRGELEKWERIQEGKRVGLGPQIQTGIKIREKGFDGVAWSSSHSNSFKELVEKARRKADSFEEGPLLSEATPTLLPVSPNKVRENSSTIDAVKDPTTL</sequence>
<accession>A0A9W4D0H4</accession>
<comment type="pathway">
    <text evidence="3 17">Protein modification; protein ubiquitination.</text>
</comment>
<evidence type="ECO:0000256" key="17">
    <source>
        <dbReference type="RuleBase" id="RU368093"/>
    </source>
</evidence>
<dbReference type="FunFam" id="3.30.40.10:FF:000172">
    <property type="entry name" value="E3 ubiquitin-protein ligase RAD18"/>
    <property type="match status" value="1"/>
</dbReference>
<name>A0A9W4D0H4_BLUGR</name>
<dbReference type="GO" id="GO:0006301">
    <property type="term" value="P:DNA damage tolerance"/>
    <property type="evidence" value="ECO:0007669"/>
    <property type="project" value="InterPro"/>
</dbReference>
<evidence type="ECO:0000256" key="8">
    <source>
        <dbReference type="ARBA" id="ARBA00022723"/>
    </source>
</evidence>
<evidence type="ECO:0000256" key="12">
    <source>
        <dbReference type="ARBA" id="ARBA00022833"/>
    </source>
</evidence>
<keyword evidence="7 17" id="KW-0808">Transferase</keyword>
<dbReference type="InterPro" id="IPR001841">
    <property type="entry name" value="Znf_RING"/>
</dbReference>
<dbReference type="SMART" id="SM00184">
    <property type="entry name" value="RING"/>
    <property type="match status" value="1"/>
</dbReference>
<dbReference type="SMART" id="SM00513">
    <property type="entry name" value="SAP"/>
    <property type="match status" value="1"/>
</dbReference>
<dbReference type="InterPro" id="IPR003034">
    <property type="entry name" value="SAP_dom"/>
</dbReference>
<keyword evidence="9 17" id="KW-0227">DNA damage</keyword>
<evidence type="ECO:0000256" key="9">
    <source>
        <dbReference type="ARBA" id="ARBA00022763"/>
    </source>
</evidence>
<feature type="domain" description="SAP" evidence="20">
    <location>
        <begin position="224"/>
        <end position="258"/>
    </location>
</feature>
<evidence type="ECO:0000259" key="20">
    <source>
        <dbReference type="PROSITE" id="PS50800"/>
    </source>
</evidence>
<evidence type="ECO:0000256" key="4">
    <source>
        <dbReference type="ARBA" id="ARBA00009506"/>
    </source>
</evidence>
<dbReference type="Pfam" id="PF02037">
    <property type="entry name" value="SAP"/>
    <property type="match status" value="1"/>
</dbReference>
<dbReference type="PANTHER" id="PTHR14134:SF2">
    <property type="entry name" value="E3 UBIQUITIN-PROTEIN LIGASE RAD18"/>
    <property type="match status" value="1"/>
</dbReference>
<dbReference type="GO" id="GO:0003697">
    <property type="term" value="F:single-stranded DNA binding"/>
    <property type="evidence" value="ECO:0007669"/>
    <property type="project" value="UniProtKB-UniRule"/>
</dbReference>
<keyword evidence="10 16" id="KW-0863">Zinc-finger</keyword>
<comment type="similarity">
    <text evidence="4 17">Belongs to the RAD18 family.</text>
</comment>
<keyword evidence="11 17" id="KW-0833">Ubl conjugation pathway</keyword>
<evidence type="ECO:0000256" key="15">
    <source>
        <dbReference type="ARBA" id="ARBA00023242"/>
    </source>
</evidence>
<evidence type="ECO:0000256" key="6">
    <source>
        <dbReference type="ARBA" id="ARBA00015551"/>
    </source>
</evidence>
<comment type="subcellular location">
    <subcellularLocation>
        <location evidence="2 17">Nucleus</location>
    </subcellularLocation>
</comment>
<dbReference type="EMBL" id="CAJHIT010000001">
    <property type="protein sequence ID" value="CAD6499050.1"/>
    <property type="molecule type" value="Genomic_DNA"/>
</dbReference>
<proteinExistence type="inferred from homology"/>
<evidence type="ECO:0000256" key="5">
    <source>
        <dbReference type="ARBA" id="ARBA00012483"/>
    </source>
</evidence>
<evidence type="ECO:0000256" key="18">
    <source>
        <dbReference type="SAM" id="MobiDB-lite"/>
    </source>
</evidence>
<comment type="function">
    <text evidence="17">E3 RING-finger protein, member of the UBC2/RAD6 epistasis group. Associates to the E2 ubiquitin conjugating enzyme UBC2/RAD6 to form the UBC2-RAD18 ubiquitin ligase complex involved in postreplicative repair (PRR) of damaged DNA.</text>
</comment>
<evidence type="ECO:0000256" key="13">
    <source>
        <dbReference type="ARBA" id="ARBA00023125"/>
    </source>
</evidence>
<protein>
    <recommendedName>
        <fullName evidence="6 17">Postreplication repair E3 ubiquitin-protein ligase RAD18</fullName>
        <ecNumber evidence="5 17">2.3.2.27</ecNumber>
    </recommendedName>
    <alternativeName>
        <fullName evidence="17">RING-type E3 ubiquitin transferase RAD18</fullName>
    </alternativeName>
</protein>
<feature type="domain" description="RING-type" evidence="19">
    <location>
        <begin position="30"/>
        <end position="68"/>
    </location>
</feature>
<feature type="region of interest" description="Disordered" evidence="18">
    <location>
        <begin position="329"/>
        <end position="373"/>
    </location>
</feature>
<evidence type="ECO:0000256" key="3">
    <source>
        <dbReference type="ARBA" id="ARBA00004906"/>
    </source>
</evidence>
<dbReference type="PROSITE" id="PS00518">
    <property type="entry name" value="ZF_RING_1"/>
    <property type="match status" value="1"/>
</dbReference>
<evidence type="ECO:0000259" key="19">
    <source>
        <dbReference type="PROSITE" id="PS50089"/>
    </source>
</evidence>
<comment type="subunit">
    <text evidence="17">Interacts with E2 UBC2, forming a complex with ubiquitin ligase activity.</text>
</comment>
<feature type="region of interest" description="Disordered" evidence="18">
    <location>
        <begin position="103"/>
        <end position="135"/>
    </location>
</feature>
<evidence type="ECO:0000256" key="2">
    <source>
        <dbReference type="ARBA" id="ARBA00004123"/>
    </source>
</evidence>
<keyword evidence="14 17" id="KW-0234">DNA repair</keyword>
<dbReference type="PROSITE" id="PS50800">
    <property type="entry name" value="SAP"/>
    <property type="match status" value="1"/>
</dbReference>
<dbReference type="InterPro" id="IPR039577">
    <property type="entry name" value="Rad18"/>
</dbReference>
<dbReference type="PANTHER" id="PTHR14134">
    <property type="entry name" value="E3 UBIQUITIN-PROTEIN LIGASE RAD18"/>
    <property type="match status" value="1"/>
</dbReference>
<keyword evidence="13 17" id="KW-0238">DNA-binding</keyword>
<evidence type="ECO:0000256" key="1">
    <source>
        <dbReference type="ARBA" id="ARBA00000900"/>
    </source>
</evidence>
<dbReference type="GO" id="GO:0006281">
    <property type="term" value="P:DNA repair"/>
    <property type="evidence" value="ECO:0007669"/>
    <property type="project" value="UniProtKB-KW"/>
</dbReference>
<comment type="caution">
    <text evidence="21">The sequence shown here is derived from an EMBL/GenBank/DDBJ whole genome shotgun (WGS) entry which is preliminary data.</text>
</comment>
<evidence type="ECO:0000256" key="7">
    <source>
        <dbReference type="ARBA" id="ARBA00022679"/>
    </source>
</evidence>
<keyword evidence="8 17" id="KW-0479">Metal-binding</keyword>
<evidence type="ECO:0000313" key="21">
    <source>
        <dbReference type="EMBL" id="CAD6499050.1"/>
    </source>
</evidence>
<dbReference type="EC" id="2.3.2.27" evidence="5 17"/>
<evidence type="ECO:0000256" key="11">
    <source>
        <dbReference type="ARBA" id="ARBA00022786"/>
    </source>
</evidence>
<dbReference type="InterPro" id="IPR006642">
    <property type="entry name" value="Rad18_UBZ4"/>
</dbReference>
<dbReference type="SMART" id="SM00734">
    <property type="entry name" value="ZnF_Rad18"/>
    <property type="match status" value="1"/>
</dbReference>
<dbReference type="NCBIfam" id="TIGR00599">
    <property type="entry name" value="rad18"/>
    <property type="match status" value="1"/>
</dbReference>
<dbReference type="GO" id="GO:0008270">
    <property type="term" value="F:zinc ion binding"/>
    <property type="evidence" value="ECO:0007669"/>
    <property type="project" value="UniProtKB-KW"/>
</dbReference>